<reference evidence="4 5" key="1">
    <citation type="journal article" date="2021" name="Int. J. Syst. Evol. Microbiol.">
        <title>Faecalibacter bovis sp. nov., isolated from cow faeces.</title>
        <authorList>
            <person name="Li F."/>
            <person name="Zhao W."/>
            <person name="Hong Q."/>
            <person name="Shao Q."/>
            <person name="Song J."/>
            <person name="Yang S."/>
        </authorList>
    </citation>
    <scope>NUCLEOTIDE SEQUENCE [LARGE SCALE GENOMIC DNA]</scope>
    <source>
        <strain evidence="4 5">ZY171143</strain>
    </source>
</reference>
<evidence type="ECO:0000259" key="3">
    <source>
        <dbReference type="Pfam" id="PF00501"/>
    </source>
</evidence>
<dbReference type="InterPro" id="IPR045851">
    <property type="entry name" value="AMP-bd_C_sf"/>
</dbReference>
<comment type="similarity">
    <text evidence="1">Belongs to the ATP-dependent AMP-binding enzyme family.</text>
</comment>
<dbReference type="SUPFAM" id="SSF56801">
    <property type="entry name" value="Acetyl-CoA synthetase-like"/>
    <property type="match status" value="1"/>
</dbReference>
<dbReference type="InterPro" id="IPR000873">
    <property type="entry name" value="AMP-dep_synth/lig_dom"/>
</dbReference>
<evidence type="ECO:0000256" key="2">
    <source>
        <dbReference type="ARBA" id="ARBA00022598"/>
    </source>
</evidence>
<dbReference type="PANTHER" id="PTHR43201">
    <property type="entry name" value="ACYL-COA SYNTHETASE"/>
    <property type="match status" value="1"/>
</dbReference>
<dbReference type="EMBL" id="CP072842">
    <property type="protein sequence ID" value="QTV04834.1"/>
    <property type="molecule type" value="Genomic_DNA"/>
</dbReference>
<protein>
    <submittedName>
        <fullName evidence="4">AMP-binding protein</fullName>
    </submittedName>
</protein>
<keyword evidence="2" id="KW-0436">Ligase</keyword>
<dbReference type="Gene3D" id="3.30.300.30">
    <property type="match status" value="1"/>
</dbReference>
<evidence type="ECO:0000313" key="4">
    <source>
        <dbReference type="EMBL" id="QTV04834.1"/>
    </source>
</evidence>
<gene>
    <name evidence="4" type="ORF">J9309_08485</name>
</gene>
<proteinExistence type="inferred from homology"/>
<dbReference type="InterPro" id="IPR042099">
    <property type="entry name" value="ANL_N_sf"/>
</dbReference>
<dbReference type="Gene3D" id="3.40.50.12780">
    <property type="entry name" value="N-terminal domain of ligase-like"/>
    <property type="match status" value="1"/>
</dbReference>
<sequence>MLVLDFSQPNFDVNQLKITNDFEQSIKDFLINWFDDTDFIIAQTSGSTGTPKQIRLSKVNMRKSARMTCKFLRLNEGDTALLAMPVTYIAGKLMLIRAIENGMKLICHNPTSSFIWTDFTNKFGSDFKSINFVALTPMQVEKSIDFVSHCDKLIIGGAPLSDKVKQDLYPFTNEVYETYAMTETITHIALKQIPNQKFPNVNPYFKVFDEVEIAQDERGCLIIKTPYDDLVVTTNDIVDLIDNQNFNWIGRADNVINSGGIKLFPEQIEDLIKPYIDSAYFITSKKDDLLGEKLVLVIEGAHKTIDLSKANLSKYQIPKEIIFVPEFERTESGKIRRNKSYIS</sequence>
<dbReference type="Pfam" id="PF00501">
    <property type="entry name" value="AMP-binding"/>
    <property type="match status" value="1"/>
</dbReference>
<keyword evidence="5" id="KW-1185">Reference proteome</keyword>
<dbReference type="PANTHER" id="PTHR43201:SF5">
    <property type="entry name" value="MEDIUM-CHAIN ACYL-COA LIGASE ACSF2, MITOCHONDRIAL"/>
    <property type="match status" value="1"/>
</dbReference>
<evidence type="ECO:0000256" key="1">
    <source>
        <dbReference type="ARBA" id="ARBA00006432"/>
    </source>
</evidence>
<accession>A0ABX7XAE3</accession>
<feature type="domain" description="AMP-dependent synthetase/ligase" evidence="3">
    <location>
        <begin position="41"/>
        <end position="226"/>
    </location>
</feature>
<reference evidence="5" key="2">
    <citation type="submission" date="2021-04" db="EMBL/GenBank/DDBJ databases">
        <title>Taxonomy of Flavobacteriaceae bacterium ZY171143.</title>
        <authorList>
            <person name="Li F."/>
        </authorList>
    </citation>
    <scope>NUCLEOTIDE SEQUENCE [LARGE SCALE GENOMIC DNA]</scope>
    <source>
        <strain evidence="5">ZY171143</strain>
    </source>
</reference>
<name>A0ABX7XAE3_9FLAO</name>
<evidence type="ECO:0000313" key="5">
    <source>
        <dbReference type="Proteomes" id="UP000672011"/>
    </source>
</evidence>
<organism evidence="4 5">
    <name type="scientific">Faecalibacter bovis</name>
    <dbReference type="NCBI Taxonomy" id="2898187"/>
    <lineage>
        <taxon>Bacteria</taxon>
        <taxon>Pseudomonadati</taxon>
        <taxon>Bacteroidota</taxon>
        <taxon>Flavobacteriia</taxon>
        <taxon>Flavobacteriales</taxon>
        <taxon>Weeksellaceae</taxon>
        <taxon>Faecalibacter</taxon>
    </lineage>
</organism>
<dbReference type="Proteomes" id="UP000672011">
    <property type="component" value="Chromosome"/>
</dbReference>
<dbReference type="RefSeq" id="WP_230475455.1">
    <property type="nucleotide sequence ID" value="NZ_CP072842.1"/>
</dbReference>